<reference evidence="3" key="2">
    <citation type="submission" date="2024-09" db="EMBL/GenBank/DDBJ databases">
        <authorList>
            <person name="Veyrier F.J."/>
        </authorList>
    </citation>
    <scope>NUCLEOTIDE SEQUENCE</scope>
    <source>
        <strain evidence="3">17694</strain>
    </source>
</reference>
<evidence type="ECO:0000259" key="2">
    <source>
        <dbReference type="Pfam" id="PF00850"/>
    </source>
</evidence>
<reference evidence="3" key="1">
    <citation type="journal article" date="2022" name="Res Sq">
        <title>Evolution of multicellular longitudinally dividing oral cavity symbionts (Neisseriaceae).</title>
        <authorList>
            <person name="Nyongesa S."/>
            <person name="Weber P."/>
            <person name="Bernet E."/>
            <person name="Pullido F."/>
            <person name="Nieckarz M."/>
            <person name="Delaby M."/>
            <person name="Nieves C."/>
            <person name="Viehboeck T."/>
            <person name="Krause N."/>
            <person name="Rivera-Millot A."/>
            <person name="Nakamura A."/>
            <person name="Vischer N."/>
            <person name="VanNieuwenhze M."/>
            <person name="Brun Y."/>
            <person name="Cava F."/>
            <person name="Bulgheresi S."/>
            <person name="Veyrier F."/>
        </authorList>
    </citation>
    <scope>NUCLEOTIDE SEQUENCE</scope>
    <source>
        <strain evidence="3">17694</strain>
    </source>
</reference>
<name>A0A8T9MUJ7_9NEIS</name>
<evidence type="ECO:0000313" key="4">
    <source>
        <dbReference type="Proteomes" id="UP000831534"/>
    </source>
</evidence>
<dbReference type="SUPFAM" id="SSF52768">
    <property type="entry name" value="Arginase/deacetylase"/>
    <property type="match status" value="1"/>
</dbReference>
<gene>
    <name evidence="3" type="ORF">LVJ77_01025</name>
</gene>
<dbReference type="InterPro" id="IPR037138">
    <property type="entry name" value="His_deacetylse_dom_sf"/>
</dbReference>
<protein>
    <submittedName>
        <fullName evidence="3">Histone deacetylase family protein</fullName>
    </submittedName>
</protein>
<keyword evidence="4" id="KW-1185">Reference proteome</keyword>
<dbReference type="Gene3D" id="3.40.800.20">
    <property type="entry name" value="Histone deacetylase domain"/>
    <property type="match status" value="1"/>
</dbReference>
<dbReference type="PANTHER" id="PTHR10625">
    <property type="entry name" value="HISTONE DEACETYLASE HDAC1-RELATED"/>
    <property type="match status" value="1"/>
</dbReference>
<feature type="domain" description="Histone deacetylase" evidence="2">
    <location>
        <begin position="55"/>
        <end position="341"/>
    </location>
</feature>
<evidence type="ECO:0000313" key="3">
    <source>
        <dbReference type="EMBL" id="UOP04959.1"/>
    </source>
</evidence>
<dbReference type="AlphaFoldDB" id="A0A8T9MUJ7"/>
<dbReference type="GO" id="GO:0040029">
    <property type="term" value="P:epigenetic regulation of gene expression"/>
    <property type="evidence" value="ECO:0007669"/>
    <property type="project" value="TreeGrafter"/>
</dbReference>
<dbReference type="InterPro" id="IPR023801">
    <property type="entry name" value="His_deacetylse_dom"/>
</dbReference>
<organism evidence="3 4">
    <name type="scientific">Conchiformibius kuhniae</name>
    <dbReference type="NCBI Taxonomy" id="211502"/>
    <lineage>
        <taxon>Bacteria</taxon>
        <taxon>Pseudomonadati</taxon>
        <taxon>Pseudomonadota</taxon>
        <taxon>Betaproteobacteria</taxon>
        <taxon>Neisseriales</taxon>
        <taxon>Neisseriaceae</taxon>
        <taxon>Conchiformibius</taxon>
    </lineage>
</organism>
<proteinExistence type="inferred from homology"/>
<dbReference type="EMBL" id="CP091521">
    <property type="protein sequence ID" value="UOP04959.1"/>
    <property type="molecule type" value="Genomic_DNA"/>
</dbReference>
<dbReference type="InterPro" id="IPR023696">
    <property type="entry name" value="Ureohydrolase_dom_sf"/>
</dbReference>
<dbReference type="PANTHER" id="PTHR10625:SF10">
    <property type="entry name" value="HISTONE DEACETYLASE HDAC1"/>
    <property type="match status" value="1"/>
</dbReference>
<dbReference type="PRINTS" id="PR01270">
    <property type="entry name" value="HDASUPER"/>
</dbReference>
<dbReference type="GO" id="GO:0004407">
    <property type="term" value="F:histone deacetylase activity"/>
    <property type="evidence" value="ECO:0007669"/>
    <property type="project" value="TreeGrafter"/>
</dbReference>
<evidence type="ECO:0000256" key="1">
    <source>
        <dbReference type="ARBA" id="ARBA00005947"/>
    </source>
</evidence>
<dbReference type="RefSeq" id="WP_051255547.1">
    <property type="nucleotide sequence ID" value="NZ_CP091521.1"/>
</dbReference>
<dbReference type="Proteomes" id="UP000831534">
    <property type="component" value="Chromosome"/>
</dbReference>
<dbReference type="Pfam" id="PF00850">
    <property type="entry name" value="Hist_deacetyl"/>
    <property type="match status" value="1"/>
</dbReference>
<accession>A0A8T9MUJ7</accession>
<dbReference type="KEGG" id="ckh:LVJ77_01025"/>
<sequence>MIASDFLRRPVPVGKMLRTYLRFFKRRFFRSIGYKGRTAWISSPHCRVAFTTVPHPEQPERIAAIEQLLHQSHLWARLQKIDAPEVSDVQLARVHSLRYLADLENRVPQQGGTVKIDEDTYLGRDTLAAARHAAGAVVHAVDMVMRKHAKNAFCAVRPPGHHAAADHASGFCFINNTAVGVMHAIAEYRLQRIAVIDFDVHHGDGTENIFANDPRVMLISSFESPLYPFTGTDYRGSNPNVFNFPLKAGDGSAVFRHLVRAQWLPKLASFRPQIIFLSAGFDAHSEDDIGHLCLNDADFGWLTRKIVLIADRHAQGRIVSVLEGGYNPEALSRAAKAHIGALIRAGGWF</sequence>
<dbReference type="InterPro" id="IPR000286">
    <property type="entry name" value="HDACs"/>
</dbReference>
<dbReference type="CDD" id="cd11599">
    <property type="entry name" value="HDAC_classII_2"/>
    <property type="match status" value="1"/>
</dbReference>
<comment type="similarity">
    <text evidence="1">Belongs to the histone deacetylase family.</text>
</comment>